<dbReference type="Gene3D" id="3.30.457.10">
    <property type="entry name" value="Copper amine oxidase-like, N-terminal domain"/>
    <property type="match status" value="1"/>
</dbReference>
<dbReference type="EMBL" id="SNYJ01000008">
    <property type="protein sequence ID" value="TDQ39163.1"/>
    <property type="molecule type" value="Genomic_DNA"/>
</dbReference>
<evidence type="ECO:0000259" key="2">
    <source>
        <dbReference type="Pfam" id="PF07833"/>
    </source>
</evidence>
<feature type="chain" id="PRO_5020536898" evidence="1">
    <location>
        <begin position="25"/>
        <end position="296"/>
    </location>
</feature>
<dbReference type="AlphaFoldDB" id="A0A4R6U337"/>
<dbReference type="InterPro" id="IPR012854">
    <property type="entry name" value="Cu_amine_oxidase-like_N"/>
</dbReference>
<accession>A0A4R6U337</accession>
<name>A0A4R6U337_9BACI</name>
<dbReference type="InterPro" id="IPR036582">
    <property type="entry name" value="Mao_N_sf"/>
</dbReference>
<gene>
    <name evidence="3" type="ORF">EV213_108112</name>
</gene>
<protein>
    <submittedName>
        <fullName evidence="3">Copper amine oxidase-like protein</fullName>
    </submittedName>
</protein>
<keyword evidence="1" id="KW-0732">Signal</keyword>
<evidence type="ECO:0000313" key="3">
    <source>
        <dbReference type="EMBL" id="TDQ39163.1"/>
    </source>
</evidence>
<keyword evidence="4" id="KW-1185">Reference proteome</keyword>
<dbReference type="SUPFAM" id="SSF55383">
    <property type="entry name" value="Copper amine oxidase, domain N"/>
    <property type="match status" value="1"/>
</dbReference>
<comment type="caution">
    <text evidence="3">The sequence shown here is derived from an EMBL/GenBank/DDBJ whole genome shotgun (WGS) entry which is preliminary data.</text>
</comment>
<dbReference type="RefSeq" id="WP_133580598.1">
    <property type="nucleotide sequence ID" value="NZ_SNYJ01000008.1"/>
</dbReference>
<dbReference type="OrthoDB" id="1954422at2"/>
<reference evidence="3 4" key="1">
    <citation type="submission" date="2019-03" db="EMBL/GenBank/DDBJ databases">
        <title>Genomic Encyclopedia of Type Strains, Phase IV (KMG-IV): sequencing the most valuable type-strain genomes for metagenomic binning, comparative biology and taxonomic classification.</title>
        <authorList>
            <person name="Goeker M."/>
        </authorList>
    </citation>
    <scope>NUCLEOTIDE SEQUENCE [LARGE SCALE GENOMIC DNA]</scope>
    <source>
        <strain evidence="3 4">DSM 28697</strain>
    </source>
</reference>
<evidence type="ECO:0000313" key="4">
    <source>
        <dbReference type="Proteomes" id="UP000295632"/>
    </source>
</evidence>
<feature type="domain" description="Copper amine oxidase-like N-terminal" evidence="2">
    <location>
        <begin position="37"/>
        <end position="130"/>
    </location>
</feature>
<sequence length="296" mass="32561">MIKKLAVSYIMTMVLLIFASPVQAQEVHWVFSGDKNISGDENVIVINGRTLVGVRAIMDGLNFQTSWDKTEQTATFENKNRTVLVEADSKKASVNGDVVQLDVASVIKNGRMFVPLRFIGEASGYQVLYSKTLGLTAVSKNTAEGKSLRGVDFLKGSSILKDAEEGRLGPVSMKIEEQALASIVNQLGLPDGRDNGTPQSDHIPSLAYGDYRVNFLAKNPTKVDIVSNPFVNEIAVVFDEPVLLTDVVEAIGEQPDEVAHGMHRGKRYNLGEYTLYLRLEGDDKYVKRISLYPAYS</sequence>
<evidence type="ECO:0000256" key="1">
    <source>
        <dbReference type="SAM" id="SignalP"/>
    </source>
</evidence>
<proteinExistence type="predicted"/>
<feature type="signal peptide" evidence="1">
    <location>
        <begin position="1"/>
        <end position="24"/>
    </location>
</feature>
<organism evidence="3 4">
    <name type="scientific">Aureibacillus halotolerans</name>
    <dbReference type="NCBI Taxonomy" id="1508390"/>
    <lineage>
        <taxon>Bacteria</taxon>
        <taxon>Bacillati</taxon>
        <taxon>Bacillota</taxon>
        <taxon>Bacilli</taxon>
        <taxon>Bacillales</taxon>
        <taxon>Bacillaceae</taxon>
        <taxon>Aureibacillus</taxon>
    </lineage>
</organism>
<dbReference type="Pfam" id="PF07833">
    <property type="entry name" value="Cu_amine_oxidN1"/>
    <property type="match status" value="1"/>
</dbReference>
<dbReference type="Proteomes" id="UP000295632">
    <property type="component" value="Unassembled WGS sequence"/>
</dbReference>